<dbReference type="GO" id="GO:0006606">
    <property type="term" value="P:protein import into nucleus"/>
    <property type="evidence" value="ECO:0007669"/>
    <property type="project" value="InterPro"/>
</dbReference>
<dbReference type="InterPro" id="IPR032413">
    <property type="entry name" value="Arm_3"/>
</dbReference>
<dbReference type="Gene3D" id="1.25.10.10">
    <property type="entry name" value="Leucine-rich Repeat Variant"/>
    <property type="match status" value="1"/>
</dbReference>
<feature type="region of interest" description="Disordered" evidence="6">
    <location>
        <begin position="31"/>
        <end position="55"/>
    </location>
</feature>
<sequence length="518" mass="58784">MSKIEQRNNTFLMSINQDEIQRKHNDFAVKMRRDKRKSHTSKRRANITQPEESRASKEFKLPQYIISRYPALESSEATFESKLMIIHEILDTETSYETILEIMTILRTIMSSDDSPFDIIVSMGFIELLLKFVNLRYHEHIIYESSWCLCNLLAGTHEYAERFIKAKGVETLISAISYKTVEVNEHIIWSFANLAGDCEKYRQIMLKWGIMEVLYDMILGAGSIRVSLLRLVSWCLNNLSKSVNLFDSIMLQTAISGIKIMLEVKDEQITFECLTVIARISTSSNEKIQLIIDSGLIPYVLAGLEEKNQNILGVSIKLLGMICSGTSSQTQFLLNQSILDKLSVVTDYDDHNILKDFCWTLSNIAAGTQAQCETLVNHKIIQFALQSLINPNLEVKREASVVFLNIVKTGTSNIKLKLVSFDIFSIMAIGFEALDLLYLTNLLLISEHLLRCGESSEGINPVSALFEESGCFDKLIKLEHHNNTIISEGCSGILHFFFGMEEDDLPVDSVVNDSYEFT</sequence>
<keyword evidence="4 5" id="KW-0653">Protein transport</keyword>
<keyword evidence="2 5" id="KW-0813">Transport</keyword>
<dbReference type="InterPro" id="IPR011989">
    <property type="entry name" value="ARM-like"/>
</dbReference>
<dbReference type="Pfam" id="PF16186">
    <property type="entry name" value="Arm_3"/>
    <property type="match status" value="1"/>
</dbReference>
<dbReference type="GO" id="GO:0061608">
    <property type="term" value="F:nuclear import signal receptor activity"/>
    <property type="evidence" value="ECO:0007669"/>
    <property type="project" value="InterPro"/>
</dbReference>
<dbReference type="PANTHER" id="PTHR23316">
    <property type="entry name" value="IMPORTIN ALPHA"/>
    <property type="match status" value="1"/>
</dbReference>
<evidence type="ECO:0000256" key="1">
    <source>
        <dbReference type="ARBA" id="ARBA00010394"/>
    </source>
</evidence>
<evidence type="ECO:0000256" key="5">
    <source>
        <dbReference type="PIRNR" id="PIRNR005673"/>
    </source>
</evidence>
<keyword evidence="8" id="KW-1185">Reference proteome</keyword>
<dbReference type="EMBL" id="CAJZBQ010000056">
    <property type="protein sequence ID" value="CAG9333246.1"/>
    <property type="molecule type" value="Genomic_DNA"/>
</dbReference>
<feature type="compositionally biased region" description="Basic residues" evidence="6">
    <location>
        <begin position="32"/>
        <end position="45"/>
    </location>
</feature>
<dbReference type="SMART" id="SM00185">
    <property type="entry name" value="ARM"/>
    <property type="match status" value="6"/>
</dbReference>
<dbReference type="PIRSF" id="PIRSF005673">
    <property type="entry name" value="Importin_alpha"/>
    <property type="match status" value="1"/>
</dbReference>
<comment type="caution">
    <text evidence="7">The sequence shown here is derived from an EMBL/GenBank/DDBJ whole genome shotgun (WGS) entry which is preliminary data.</text>
</comment>
<proteinExistence type="inferred from homology"/>
<dbReference type="SUPFAM" id="SSF48371">
    <property type="entry name" value="ARM repeat"/>
    <property type="match status" value="1"/>
</dbReference>
<dbReference type="InterPro" id="IPR016024">
    <property type="entry name" value="ARM-type_fold"/>
</dbReference>
<dbReference type="GO" id="GO:0005737">
    <property type="term" value="C:cytoplasm"/>
    <property type="evidence" value="ECO:0007669"/>
    <property type="project" value="InterPro"/>
</dbReference>
<dbReference type="AlphaFoldDB" id="A0AAU9K4T4"/>
<dbReference type="InterPro" id="IPR024931">
    <property type="entry name" value="Importin_alpha"/>
</dbReference>
<keyword evidence="3" id="KW-0677">Repeat</keyword>
<dbReference type="InterPro" id="IPR000225">
    <property type="entry name" value="Armadillo"/>
</dbReference>
<organism evidence="7 8">
    <name type="scientific">Blepharisma stoltei</name>
    <dbReference type="NCBI Taxonomy" id="1481888"/>
    <lineage>
        <taxon>Eukaryota</taxon>
        <taxon>Sar</taxon>
        <taxon>Alveolata</taxon>
        <taxon>Ciliophora</taxon>
        <taxon>Postciliodesmatophora</taxon>
        <taxon>Heterotrichea</taxon>
        <taxon>Heterotrichida</taxon>
        <taxon>Blepharismidae</taxon>
        <taxon>Blepharisma</taxon>
    </lineage>
</organism>
<evidence type="ECO:0000256" key="6">
    <source>
        <dbReference type="SAM" id="MobiDB-lite"/>
    </source>
</evidence>
<reference evidence="7" key="1">
    <citation type="submission" date="2021-09" db="EMBL/GenBank/DDBJ databases">
        <authorList>
            <consortium name="AG Swart"/>
            <person name="Singh M."/>
            <person name="Singh A."/>
            <person name="Seah K."/>
            <person name="Emmerich C."/>
        </authorList>
    </citation>
    <scope>NUCLEOTIDE SEQUENCE</scope>
    <source>
        <strain evidence="7">ATCC30299</strain>
    </source>
</reference>
<evidence type="ECO:0000256" key="3">
    <source>
        <dbReference type="ARBA" id="ARBA00022737"/>
    </source>
</evidence>
<evidence type="ECO:0000256" key="4">
    <source>
        <dbReference type="ARBA" id="ARBA00022927"/>
    </source>
</evidence>
<evidence type="ECO:0000313" key="7">
    <source>
        <dbReference type="EMBL" id="CAG9333246.1"/>
    </source>
</evidence>
<protein>
    <recommendedName>
        <fullName evidence="5">Importin subunit alpha</fullName>
    </recommendedName>
</protein>
<evidence type="ECO:0000313" key="8">
    <source>
        <dbReference type="Proteomes" id="UP001162131"/>
    </source>
</evidence>
<gene>
    <name evidence="7" type="ORF">BSTOLATCC_MIC58064</name>
</gene>
<name>A0AAU9K4T4_9CILI</name>
<comment type="similarity">
    <text evidence="1 5">Belongs to the importin alpha family.</text>
</comment>
<accession>A0AAU9K4T4</accession>
<dbReference type="Proteomes" id="UP001162131">
    <property type="component" value="Unassembled WGS sequence"/>
</dbReference>
<evidence type="ECO:0000256" key="2">
    <source>
        <dbReference type="ARBA" id="ARBA00022448"/>
    </source>
</evidence>